<dbReference type="InterPro" id="IPR036748">
    <property type="entry name" value="MTH938-like_sf"/>
</dbReference>
<dbReference type="PANTHER" id="PTHR21192:SF2">
    <property type="entry name" value="NADH DEHYDROGENASE [UBIQUINONE] 1 ALPHA SUBCOMPLEX ASSEMBLY FACTOR 3"/>
    <property type="match status" value="1"/>
</dbReference>
<protein>
    <recommendedName>
        <fullName evidence="3">Xcc1710-like domain-containing protein</fullName>
    </recommendedName>
</protein>
<gene>
    <name evidence="1" type="ORF">ABB25_04015</name>
</gene>
<evidence type="ECO:0008006" key="3">
    <source>
        <dbReference type="Google" id="ProtNLM"/>
    </source>
</evidence>
<dbReference type="OrthoDB" id="9800373at2"/>
<dbReference type="InterPro" id="IPR007523">
    <property type="entry name" value="NDUFAF3/AAMDC"/>
</dbReference>
<comment type="caution">
    <text evidence="1">The sequence shown here is derived from an EMBL/GenBank/DDBJ whole genome shotgun (WGS) entry which is preliminary data.</text>
</comment>
<dbReference type="RefSeq" id="WP_057664013.1">
    <property type="nucleotide sequence ID" value="NZ_LDJH01000006.1"/>
</dbReference>
<dbReference type="PANTHER" id="PTHR21192">
    <property type="entry name" value="NUCLEAR PROTEIN E3-3"/>
    <property type="match status" value="1"/>
</dbReference>
<dbReference type="Gene3D" id="3.40.1230.10">
    <property type="entry name" value="MTH938-like"/>
    <property type="match status" value="1"/>
</dbReference>
<dbReference type="STRING" id="266128.ABB25_04015"/>
<keyword evidence="2" id="KW-1185">Reference proteome</keyword>
<dbReference type="EMBL" id="LDJH01000006">
    <property type="protein sequence ID" value="KRG59698.1"/>
    <property type="molecule type" value="Genomic_DNA"/>
</dbReference>
<evidence type="ECO:0000313" key="1">
    <source>
        <dbReference type="EMBL" id="KRG59698.1"/>
    </source>
</evidence>
<reference evidence="1 2" key="1">
    <citation type="submission" date="2015-05" db="EMBL/GenBank/DDBJ databases">
        <title>Genome sequencing and analysis of members of genus Stenotrophomonas.</title>
        <authorList>
            <person name="Patil P.P."/>
            <person name="Midha S."/>
            <person name="Patil P.B."/>
        </authorList>
    </citation>
    <scope>NUCLEOTIDE SEQUENCE [LARGE SCALE GENOMIC DNA]</scope>
    <source>
        <strain evidence="1 2">DSM 17805</strain>
    </source>
</reference>
<dbReference type="CDD" id="cd05560">
    <property type="entry name" value="Xcc1710_like"/>
    <property type="match status" value="1"/>
</dbReference>
<evidence type="ECO:0000313" key="2">
    <source>
        <dbReference type="Proteomes" id="UP000051254"/>
    </source>
</evidence>
<dbReference type="Proteomes" id="UP000051254">
    <property type="component" value="Unassembled WGS sequence"/>
</dbReference>
<dbReference type="PATRIC" id="fig|266128.3.peg.2458"/>
<sequence length="124" mass="13231">MHLSHDRPDYAYALRAADGQRAKVNDRVLTASFAIAPNQLLENWAVTDARALTIQDLEPLLAMAPSVLIVGTGSQQIFPPAAIMAHCLAQGIGIEVMNNAAAARTYNVLASEARRVVTALIIPA</sequence>
<accession>A0A0R0C061</accession>
<dbReference type="SUPFAM" id="SSF64076">
    <property type="entry name" value="MTH938-like"/>
    <property type="match status" value="1"/>
</dbReference>
<proteinExistence type="predicted"/>
<dbReference type="AlphaFoldDB" id="A0A0R0C061"/>
<dbReference type="Pfam" id="PF04430">
    <property type="entry name" value="DUF498"/>
    <property type="match status" value="1"/>
</dbReference>
<organism evidence="1 2">
    <name type="scientific">Stenotrophomonas koreensis</name>
    <dbReference type="NCBI Taxonomy" id="266128"/>
    <lineage>
        <taxon>Bacteria</taxon>
        <taxon>Pseudomonadati</taxon>
        <taxon>Pseudomonadota</taxon>
        <taxon>Gammaproteobacteria</taxon>
        <taxon>Lysobacterales</taxon>
        <taxon>Lysobacteraceae</taxon>
        <taxon>Stenotrophomonas</taxon>
    </lineage>
</organism>
<name>A0A0R0C061_9GAMM</name>